<evidence type="ECO:0000259" key="7">
    <source>
        <dbReference type="PROSITE" id="PS51198"/>
    </source>
</evidence>
<dbReference type="PANTHER" id="PTHR11070:SF45">
    <property type="entry name" value="DNA 3'-5' HELICASE"/>
    <property type="match status" value="1"/>
</dbReference>
<dbReference type="KEGG" id="ahg:AHOG_18875"/>
<dbReference type="AlphaFoldDB" id="A0A221W654"/>
<sequence>MARLAESSARHPPRPAWRRRVPSVFLTRYPLGWRLLLPRRRTPDRGDALFIGPAGVFAPEHTQDPDPGSHAASSAARPGGEGAPPELAPRSAREPAAVARPAAEALADTPLSGDRSHAGATARLVSIAAANAGGHGRSTGALLHFDERTLDRLVRTDSPRLRRAEAARVAEAAARRLPDHDLVAIDEDTSSTETSPLFDEDTVRGAARDRAVSGAFVSRIAFLDSRQTDLVEGIHSGPARISGPAGTGKTVVALHRLARMARRSSDRLLFTTFVRSPPAVHQRSCQRLAPEVADRVEFVGLHRWTRGLLAERGRPLTVDRRAVRNCFASAWRRHRTEDLQALTPYDYWRTEIDRVIKGRGLTSFAQYRGVHRRGRRVALTVDQRALVWALYERYQHNLRDRGVYDDNDLLAAPHEEIRRRPPGRSYSAVVVDEVPDVVLLRLRLLHGLVDDRPDGLLRVGDGQQQVHPGGWPLSDAGIPVRGRGEILRTDYRNSAEIIRYARRLDAVDQVDDLDGAAGIALRDAVVAHPGGRVDQWTGSDEDFDAGLVAAVRAVPVDETGDVAVLATTNAETRRMFRAPADAGVAVSRLDDHDGAQTGTVKVGTVLRAKGLEFSAVFRALITVGDVGLDDGVRRERAEQATRQRLVAATRARDRLWVGRVTAGKGPGSS</sequence>
<dbReference type="GO" id="GO:0005829">
    <property type="term" value="C:cytosol"/>
    <property type="evidence" value="ECO:0007669"/>
    <property type="project" value="TreeGrafter"/>
</dbReference>
<organism evidence="8 9">
    <name type="scientific">Actinoalloteichus hoggarensis</name>
    <dbReference type="NCBI Taxonomy" id="1470176"/>
    <lineage>
        <taxon>Bacteria</taxon>
        <taxon>Bacillati</taxon>
        <taxon>Actinomycetota</taxon>
        <taxon>Actinomycetes</taxon>
        <taxon>Pseudonocardiales</taxon>
        <taxon>Pseudonocardiaceae</taxon>
        <taxon>Actinoalloteichus</taxon>
    </lineage>
</organism>
<dbReference type="InterPro" id="IPR000212">
    <property type="entry name" value="DNA_helicase_UvrD/REP"/>
</dbReference>
<dbReference type="PROSITE" id="PS51198">
    <property type="entry name" value="UVRD_HELICASE_ATP_BIND"/>
    <property type="match status" value="1"/>
</dbReference>
<dbReference type="SUPFAM" id="SSF52540">
    <property type="entry name" value="P-loop containing nucleoside triphosphate hydrolases"/>
    <property type="match status" value="1"/>
</dbReference>
<dbReference type="EMBL" id="CP022521">
    <property type="protein sequence ID" value="ASO21400.1"/>
    <property type="molecule type" value="Genomic_DNA"/>
</dbReference>
<dbReference type="InterPro" id="IPR014016">
    <property type="entry name" value="UvrD-like_ATP-bd"/>
</dbReference>
<proteinExistence type="predicted"/>
<dbReference type="InterPro" id="IPR013986">
    <property type="entry name" value="DExx_box_DNA_helicase_dom_sf"/>
</dbReference>
<dbReference type="GO" id="GO:0016787">
    <property type="term" value="F:hydrolase activity"/>
    <property type="evidence" value="ECO:0007669"/>
    <property type="project" value="UniProtKB-UniRule"/>
</dbReference>
<dbReference type="InterPro" id="IPR027417">
    <property type="entry name" value="P-loop_NTPase"/>
</dbReference>
<evidence type="ECO:0000256" key="3">
    <source>
        <dbReference type="ARBA" id="ARBA00022806"/>
    </source>
</evidence>
<evidence type="ECO:0000256" key="1">
    <source>
        <dbReference type="ARBA" id="ARBA00022741"/>
    </source>
</evidence>
<feature type="domain" description="UvrD-like helicase ATP-binding" evidence="7">
    <location>
        <begin position="222"/>
        <end position="507"/>
    </location>
</feature>
<evidence type="ECO:0000256" key="6">
    <source>
        <dbReference type="SAM" id="MobiDB-lite"/>
    </source>
</evidence>
<feature type="compositionally biased region" description="Low complexity" evidence="6">
    <location>
        <begin position="71"/>
        <end position="107"/>
    </location>
</feature>
<reference evidence="8 9" key="1">
    <citation type="submission" date="2017-07" db="EMBL/GenBank/DDBJ databases">
        <title>Complete genome sequence of Actinoalloteichus hoggarensis DSM 45943, type strain of Actinoalloteichus hoggarensis.</title>
        <authorList>
            <person name="Ruckert C."/>
            <person name="Nouioui I."/>
            <person name="Willmese J."/>
            <person name="van Wezel G."/>
            <person name="Klenk H.-P."/>
            <person name="Kalinowski J."/>
            <person name="Zotchev S.B."/>
        </authorList>
    </citation>
    <scope>NUCLEOTIDE SEQUENCE [LARGE SCALE GENOMIC DNA]</scope>
    <source>
        <strain evidence="8 9">DSM 45943</strain>
    </source>
</reference>
<dbReference type="Proteomes" id="UP000204221">
    <property type="component" value="Chromosome"/>
</dbReference>
<dbReference type="GO" id="GO:0043138">
    <property type="term" value="F:3'-5' DNA helicase activity"/>
    <property type="evidence" value="ECO:0007669"/>
    <property type="project" value="TreeGrafter"/>
</dbReference>
<evidence type="ECO:0000313" key="8">
    <source>
        <dbReference type="EMBL" id="ASO21400.1"/>
    </source>
</evidence>
<feature type="binding site" evidence="5">
    <location>
        <begin position="243"/>
        <end position="250"/>
    </location>
    <ligand>
        <name>ATP</name>
        <dbReference type="ChEBI" id="CHEBI:30616"/>
    </ligand>
</feature>
<protein>
    <recommendedName>
        <fullName evidence="7">UvrD-like helicase ATP-binding domain-containing protein</fullName>
    </recommendedName>
</protein>
<keyword evidence="1 5" id="KW-0547">Nucleotide-binding</keyword>
<dbReference type="PANTHER" id="PTHR11070">
    <property type="entry name" value="UVRD / RECB / PCRA DNA HELICASE FAMILY MEMBER"/>
    <property type="match status" value="1"/>
</dbReference>
<dbReference type="GO" id="GO:0005524">
    <property type="term" value="F:ATP binding"/>
    <property type="evidence" value="ECO:0007669"/>
    <property type="project" value="UniProtKB-UniRule"/>
</dbReference>
<evidence type="ECO:0000256" key="2">
    <source>
        <dbReference type="ARBA" id="ARBA00022801"/>
    </source>
</evidence>
<dbReference type="Gene3D" id="3.40.50.300">
    <property type="entry name" value="P-loop containing nucleotide triphosphate hydrolases"/>
    <property type="match status" value="2"/>
</dbReference>
<keyword evidence="4 5" id="KW-0067">ATP-binding</keyword>
<keyword evidence="2 5" id="KW-0378">Hydrolase</keyword>
<gene>
    <name evidence="8" type="ORF">AHOG_18875</name>
</gene>
<dbReference type="Pfam" id="PF00580">
    <property type="entry name" value="UvrD-helicase"/>
    <property type="match status" value="1"/>
</dbReference>
<keyword evidence="9" id="KW-1185">Reference proteome</keyword>
<evidence type="ECO:0000256" key="5">
    <source>
        <dbReference type="PROSITE-ProRule" id="PRU00560"/>
    </source>
</evidence>
<dbReference type="GO" id="GO:0003677">
    <property type="term" value="F:DNA binding"/>
    <property type="evidence" value="ECO:0007669"/>
    <property type="project" value="InterPro"/>
</dbReference>
<keyword evidence="3 5" id="KW-0347">Helicase</keyword>
<dbReference type="Gene3D" id="1.10.10.160">
    <property type="match status" value="1"/>
</dbReference>
<name>A0A221W654_9PSEU</name>
<evidence type="ECO:0000256" key="4">
    <source>
        <dbReference type="ARBA" id="ARBA00022840"/>
    </source>
</evidence>
<dbReference type="GO" id="GO:0000725">
    <property type="term" value="P:recombinational repair"/>
    <property type="evidence" value="ECO:0007669"/>
    <property type="project" value="TreeGrafter"/>
</dbReference>
<accession>A0A221W654</accession>
<feature type="region of interest" description="Disordered" evidence="6">
    <location>
        <begin position="56"/>
        <end position="115"/>
    </location>
</feature>
<evidence type="ECO:0000313" key="9">
    <source>
        <dbReference type="Proteomes" id="UP000204221"/>
    </source>
</evidence>